<organism evidence="2 3">
    <name type="scientific">Ilyodon furcidens</name>
    <name type="common">goldbreast splitfin</name>
    <dbReference type="NCBI Taxonomy" id="33524"/>
    <lineage>
        <taxon>Eukaryota</taxon>
        <taxon>Metazoa</taxon>
        <taxon>Chordata</taxon>
        <taxon>Craniata</taxon>
        <taxon>Vertebrata</taxon>
        <taxon>Euteleostomi</taxon>
        <taxon>Actinopterygii</taxon>
        <taxon>Neopterygii</taxon>
        <taxon>Teleostei</taxon>
        <taxon>Neoteleostei</taxon>
        <taxon>Acanthomorphata</taxon>
        <taxon>Ovalentaria</taxon>
        <taxon>Atherinomorphae</taxon>
        <taxon>Cyprinodontiformes</taxon>
        <taxon>Goodeidae</taxon>
        <taxon>Ilyodon</taxon>
    </lineage>
</organism>
<feature type="region of interest" description="Disordered" evidence="1">
    <location>
        <begin position="75"/>
        <end position="162"/>
    </location>
</feature>
<dbReference type="EMBL" id="JAHRIQ010058677">
    <property type="protein sequence ID" value="MEQ2239989.1"/>
    <property type="molecule type" value="Genomic_DNA"/>
</dbReference>
<evidence type="ECO:0000313" key="2">
    <source>
        <dbReference type="EMBL" id="MEQ2239989.1"/>
    </source>
</evidence>
<keyword evidence="3" id="KW-1185">Reference proteome</keyword>
<protein>
    <submittedName>
        <fullName evidence="2">Uncharacterized protein</fullName>
    </submittedName>
</protein>
<dbReference type="Proteomes" id="UP001482620">
    <property type="component" value="Unassembled WGS sequence"/>
</dbReference>
<name>A0ABV0U478_9TELE</name>
<gene>
    <name evidence="2" type="ORF">ILYODFUR_010345</name>
</gene>
<feature type="region of interest" description="Disordered" evidence="1">
    <location>
        <begin position="1"/>
        <end position="50"/>
    </location>
</feature>
<sequence length="162" mass="17884">MAGLRRSSKSSKYFDRPIMSTSRGQEPPTPTVNSVGEALLPPPEAPDGLQETLRGQPVVLLHGLTMEEDYWSAKSKSRHVTSPGTAEAGFQPWSRAWGRNSSESAWWPGCSSRDPAGPSPNERREAIPQWAHHMQGEPRRTSPKRIGRRTKEETSAVQSPDA</sequence>
<evidence type="ECO:0000256" key="1">
    <source>
        <dbReference type="SAM" id="MobiDB-lite"/>
    </source>
</evidence>
<evidence type="ECO:0000313" key="3">
    <source>
        <dbReference type="Proteomes" id="UP001482620"/>
    </source>
</evidence>
<proteinExistence type="predicted"/>
<reference evidence="2 3" key="1">
    <citation type="submission" date="2021-06" db="EMBL/GenBank/DDBJ databases">
        <authorList>
            <person name="Palmer J.M."/>
        </authorList>
    </citation>
    <scope>NUCLEOTIDE SEQUENCE [LARGE SCALE GENOMIC DNA]</scope>
    <source>
        <strain evidence="3">if_2019</strain>
        <tissue evidence="2">Muscle</tissue>
    </source>
</reference>
<comment type="caution">
    <text evidence="2">The sequence shown here is derived from an EMBL/GenBank/DDBJ whole genome shotgun (WGS) entry which is preliminary data.</text>
</comment>
<accession>A0ABV0U478</accession>